<protein>
    <submittedName>
        <fullName evidence="1">Uncharacterized protein</fullName>
    </submittedName>
</protein>
<name>A0A9P6G6Y2_9PLEO</name>
<evidence type="ECO:0000313" key="2">
    <source>
        <dbReference type="Proteomes" id="UP000756921"/>
    </source>
</evidence>
<comment type="caution">
    <text evidence="1">The sequence shown here is derived from an EMBL/GenBank/DDBJ whole genome shotgun (WGS) entry which is preliminary data.</text>
</comment>
<keyword evidence="2" id="KW-1185">Reference proteome</keyword>
<organism evidence="1 2">
    <name type="scientific">Paraphaeosphaeria minitans</name>
    <dbReference type="NCBI Taxonomy" id="565426"/>
    <lineage>
        <taxon>Eukaryota</taxon>
        <taxon>Fungi</taxon>
        <taxon>Dikarya</taxon>
        <taxon>Ascomycota</taxon>
        <taxon>Pezizomycotina</taxon>
        <taxon>Dothideomycetes</taxon>
        <taxon>Pleosporomycetidae</taxon>
        <taxon>Pleosporales</taxon>
        <taxon>Massarineae</taxon>
        <taxon>Didymosphaeriaceae</taxon>
        <taxon>Paraphaeosphaeria</taxon>
    </lineage>
</organism>
<dbReference type="AlphaFoldDB" id="A0A9P6G6Y2"/>
<dbReference type="EMBL" id="WJXW01000015">
    <property type="protein sequence ID" value="KAF9730266.1"/>
    <property type="molecule type" value="Genomic_DNA"/>
</dbReference>
<dbReference type="OrthoDB" id="5368615at2759"/>
<gene>
    <name evidence="1" type="ORF">PMIN01_12199</name>
</gene>
<proteinExistence type="predicted"/>
<dbReference type="Proteomes" id="UP000756921">
    <property type="component" value="Unassembled WGS sequence"/>
</dbReference>
<accession>A0A9P6G6Y2</accession>
<evidence type="ECO:0000313" key="1">
    <source>
        <dbReference type="EMBL" id="KAF9730266.1"/>
    </source>
</evidence>
<reference evidence="1" key="1">
    <citation type="journal article" date="2020" name="Mol. Plant Microbe Interact.">
        <title>Genome Sequence of the Biocontrol Agent Coniothyrium minitans strain Conio (IMI 134523).</title>
        <authorList>
            <person name="Patel D."/>
            <person name="Shittu T.A."/>
            <person name="Baroncelli R."/>
            <person name="Muthumeenakshi S."/>
            <person name="Osborne T.H."/>
            <person name="Janganan T.K."/>
            <person name="Sreenivasaprasad S."/>
        </authorList>
    </citation>
    <scope>NUCLEOTIDE SEQUENCE</scope>
    <source>
        <strain evidence="1">Conio</strain>
    </source>
</reference>
<sequence length="227" mass="24995">MGLLSDAVDANQAKTVGINQHDWTIFYSNNHLKAIGVQGLSACSVIAIVSPHAAAVAHIGPNILGSSNPNSFIELAQDLTRQTVSICTANPTLFPTGSKTHIICATVNNNPVVAPEQVRAMYQGAKTLPHSNVQWHYYEQSNPASISPQSHSGTVFVDGRQGTPRVYIEDREVTNTAGNSLMWIYNVRYQLKLGTVILEETVNPPLHTWIYVNSRWSKWDGRDWSTQ</sequence>